<keyword evidence="3" id="KW-1185">Reference proteome</keyword>
<protein>
    <submittedName>
        <fullName evidence="2">Serine carboxypeptidase-like 26</fullName>
    </submittedName>
</protein>
<dbReference type="InterPro" id="IPR012442">
    <property type="entry name" value="DUF1645_plant"/>
</dbReference>
<sequence length="243" mass="27283">MGGKPGIPKTKGFHRKSDDEDFEFEFSGQLEKSSLSADELFQGGKVRPLNDFDPLETPIGKSRKGSVPVEPKQRGRDRSSACSSSSSSSYNYVHKKSRSLSPFRAPDDATFEQENPKSYVSSILSSISFSKGNWKWKLKDLLLLRSASEGRATTSNDCFRKYDVLLSKKVAEDVNNLSFRSTESVGSSSRRRGRVSAHELHYKANRAVSEEIRRKTFLPYRQSLLGCLGIHDFSRGIVSFKRP</sequence>
<name>A0A6A3C9K0_HIBSY</name>
<dbReference type="PANTHER" id="PTHR33095">
    <property type="entry name" value="OS07G0619500 PROTEIN"/>
    <property type="match status" value="1"/>
</dbReference>
<evidence type="ECO:0000313" key="3">
    <source>
        <dbReference type="Proteomes" id="UP000436088"/>
    </source>
</evidence>
<dbReference type="GO" id="GO:0004180">
    <property type="term" value="F:carboxypeptidase activity"/>
    <property type="evidence" value="ECO:0007669"/>
    <property type="project" value="UniProtKB-KW"/>
</dbReference>
<organism evidence="2 3">
    <name type="scientific">Hibiscus syriacus</name>
    <name type="common">Rose of Sharon</name>
    <dbReference type="NCBI Taxonomy" id="106335"/>
    <lineage>
        <taxon>Eukaryota</taxon>
        <taxon>Viridiplantae</taxon>
        <taxon>Streptophyta</taxon>
        <taxon>Embryophyta</taxon>
        <taxon>Tracheophyta</taxon>
        <taxon>Spermatophyta</taxon>
        <taxon>Magnoliopsida</taxon>
        <taxon>eudicotyledons</taxon>
        <taxon>Gunneridae</taxon>
        <taxon>Pentapetalae</taxon>
        <taxon>rosids</taxon>
        <taxon>malvids</taxon>
        <taxon>Malvales</taxon>
        <taxon>Malvaceae</taxon>
        <taxon>Malvoideae</taxon>
        <taxon>Hibiscus</taxon>
    </lineage>
</organism>
<dbReference type="Proteomes" id="UP000436088">
    <property type="component" value="Unassembled WGS sequence"/>
</dbReference>
<proteinExistence type="predicted"/>
<feature type="compositionally biased region" description="Low complexity" evidence="1">
    <location>
        <begin position="80"/>
        <end position="89"/>
    </location>
</feature>
<accession>A0A6A3C9K0</accession>
<dbReference type="PANTHER" id="PTHR33095:SF81">
    <property type="entry name" value="OS07G0619500 PROTEIN"/>
    <property type="match status" value="1"/>
</dbReference>
<evidence type="ECO:0000313" key="2">
    <source>
        <dbReference type="EMBL" id="KAE8723759.1"/>
    </source>
</evidence>
<gene>
    <name evidence="2" type="ORF">F3Y22_tig00011761pilonHSYRG00132</name>
</gene>
<evidence type="ECO:0000256" key="1">
    <source>
        <dbReference type="SAM" id="MobiDB-lite"/>
    </source>
</evidence>
<dbReference type="Pfam" id="PF07816">
    <property type="entry name" value="DUF1645"/>
    <property type="match status" value="1"/>
</dbReference>
<dbReference type="AlphaFoldDB" id="A0A6A3C9K0"/>
<comment type="caution">
    <text evidence="2">The sequence shown here is derived from an EMBL/GenBank/DDBJ whole genome shotgun (WGS) entry which is preliminary data.</text>
</comment>
<dbReference type="EMBL" id="VEPZ02000505">
    <property type="protein sequence ID" value="KAE8723759.1"/>
    <property type="molecule type" value="Genomic_DNA"/>
</dbReference>
<feature type="region of interest" description="Disordered" evidence="1">
    <location>
        <begin position="44"/>
        <end position="90"/>
    </location>
</feature>
<reference evidence="2" key="1">
    <citation type="submission" date="2019-09" db="EMBL/GenBank/DDBJ databases">
        <title>Draft genome information of white flower Hibiscus syriacus.</title>
        <authorList>
            <person name="Kim Y.-M."/>
        </authorList>
    </citation>
    <scope>NUCLEOTIDE SEQUENCE [LARGE SCALE GENOMIC DNA]</scope>
    <source>
        <strain evidence="2">YM2019G1</strain>
    </source>
</reference>